<dbReference type="EMBL" id="CP032049">
    <property type="protein sequence ID" value="AXU06301.1"/>
    <property type="molecule type" value="Genomic_DNA"/>
</dbReference>
<accession>A0ABM6YFJ1</accession>
<protein>
    <submittedName>
        <fullName evidence="1">Palindromic element RPE4 domain-containing protein</fullName>
    </submittedName>
</protein>
<reference evidence="1 2" key="1">
    <citation type="submission" date="2018-08" db="EMBL/GenBank/DDBJ databases">
        <title>Complete genomic DNA sequence of Rickettsia japonica in China.</title>
        <authorList>
            <person name="Lu Q."/>
            <person name="Li C."/>
        </authorList>
    </citation>
    <scope>NUCLEOTIDE SEQUENCE [LARGE SCALE GENOMIC DNA]</scope>
    <source>
        <strain evidence="1 2">LA4/2015</strain>
    </source>
</reference>
<dbReference type="InterPro" id="IPR022439">
    <property type="entry name" value="RPE4"/>
</dbReference>
<proteinExistence type="predicted"/>
<evidence type="ECO:0000313" key="1">
    <source>
        <dbReference type="EMBL" id="AXU06301.1"/>
    </source>
</evidence>
<gene>
    <name evidence="1" type="ORF">D0Z68_02040</name>
</gene>
<dbReference type="Proteomes" id="UP000258667">
    <property type="component" value="Chromosome"/>
</dbReference>
<sequence length="66" mass="7511">MSLKLFIYSSFVGLYFPNLISTNYSLRLLSSRGLTTGSSLFFYFELDLVVKPRGDICKLKVTKYGT</sequence>
<organism evidence="1 2">
    <name type="scientific">Rickettsia japonica</name>
    <dbReference type="NCBI Taxonomy" id="35790"/>
    <lineage>
        <taxon>Bacteria</taxon>
        <taxon>Pseudomonadati</taxon>
        <taxon>Pseudomonadota</taxon>
        <taxon>Alphaproteobacteria</taxon>
        <taxon>Rickettsiales</taxon>
        <taxon>Rickettsiaceae</taxon>
        <taxon>Rickettsieae</taxon>
        <taxon>Rickettsia</taxon>
        <taxon>spotted fever group</taxon>
    </lineage>
</organism>
<dbReference type="NCBIfam" id="TIGR03777">
    <property type="entry name" value="RPE4"/>
    <property type="match status" value="1"/>
</dbReference>
<name>A0ABM6YFJ1_RICJA</name>
<keyword evidence="2" id="KW-1185">Reference proteome</keyword>
<evidence type="ECO:0000313" key="2">
    <source>
        <dbReference type="Proteomes" id="UP000258667"/>
    </source>
</evidence>